<evidence type="ECO:0000313" key="2">
    <source>
        <dbReference type="Proteomes" id="UP001150941"/>
    </source>
</evidence>
<keyword evidence="2" id="KW-1185">Reference proteome</keyword>
<dbReference type="EMBL" id="JAPQKS010000007">
    <property type="protein sequence ID" value="KAJ5220428.1"/>
    <property type="molecule type" value="Genomic_DNA"/>
</dbReference>
<reference evidence="1" key="2">
    <citation type="journal article" date="2023" name="IMA Fungus">
        <title>Comparative genomic study of the Penicillium genus elucidates a diverse pangenome and 15 lateral gene transfer events.</title>
        <authorList>
            <person name="Petersen C."/>
            <person name="Sorensen T."/>
            <person name="Nielsen M.R."/>
            <person name="Sondergaard T.E."/>
            <person name="Sorensen J.L."/>
            <person name="Fitzpatrick D.A."/>
            <person name="Frisvad J.C."/>
            <person name="Nielsen K.L."/>
        </authorList>
    </citation>
    <scope>NUCLEOTIDE SEQUENCE</scope>
    <source>
        <strain evidence="1">IBT 19713</strain>
    </source>
</reference>
<dbReference type="Proteomes" id="UP001150941">
    <property type="component" value="Unassembled WGS sequence"/>
</dbReference>
<comment type="caution">
    <text evidence="1">The sequence shown here is derived from an EMBL/GenBank/DDBJ whole genome shotgun (WGS) entry which is preliminary data.</text>
</comment>
<proteinExistence type="predicted"/>
<sequence length="88" mass="9433">MKPHGSVVGPGVSIGQMAPMPRPYPFIASLVPHLYFWDPSMAPIYCPSIAPSPVPFSAPIIVSSAVPSTAYLTALELYFPCSHYPLCV</sequence>
<accession>A0A9W9TF68</accession>
<reference evidence="1" key="1">
    <citation type="submission" date="2022-11" db="EMBL/GenBank/DDBJ databases">
        <authorList>
            <person name="Petersen C."/>
        </authorList>
    </citation>
    <scope>NUCLEOTIDE SEQUENCE</scope>
    <source>
        <strain evidence="1">IBT 19713</strain>
    </source>
</reference>
<dbReference type="AlphaFoldDB" id="A0A9W9TF68"/>
<organism evidence="1 2">
    <name type="scientific">Penicillium chermesinum</name>
    <dbReference type="NCBI Taxonomy" id="63820"/>
    <lineage>
        <taxon>Eukaryota</taxon>
        <taxon>Fungi</taxon>
        <taxon>Dikarya</taxon>
        <taxon>Ascomycota</taxon>
        <taxon>Pezizomycotina</taxon>
        <taxon>Eurotiomycetes</taxon>
        <taxon>Eurotiomycetidae</taxon>
        <taxon>Eurotiales</taxon>
        <taxon>Aspergillaceae</taxon>
        <taxon>Penicillium</taxon>
    </lineage>
</organism>
<dbReference type="RefSeq" id="XP_058327258.1">
    <property type="nucleotide sequence ID" value="XM_058478928.1"/>
</dbReference>
<evidence type="ECO:0000313" key="1">
    <source>
        <dbReference type="EMBL" id="KAJ5220428.1"/>
    </source>
</evidence>
<name>A0A9W9TF68_9EURO</name>
<protein>
    <submittedName>
        <fullName evidence="1">Uncharacterized protein</fullName>
    </submittedName>
</protein>
<gene>
    <name evidence="1" type="ORF">N7468_009632</name>
</gene>
<dbReference type="GeneID" id="83206231"/>